<keyword evidence="4" id="KW-0479">Metal-binding</keyword>
<dbReference type="PANTHER" id="PTHR42953:SF1">
    <property type="entry name" value="METAL-BINDING PROTEIN HI_0362-RELATED"/>
    <property type="match status" value="1"/>
</dbReference>
<dbReference type="GO" id="GO:0030313">
    <property type="term" value="C:cell envelope"/>
    <property type="evidence" value="ECO:0007669"/>
    <property type="project" value="UniProtKB-SubCell"/>
</dbReference>
<evidence type="ECO:0000256" key="1">
    <source>
        <dbReference type="ARBA" id="ARBA00004196"/>
    </source>
</evidence>
<dbReference type="eggNOG" id="COG0803">
    <property type="taxonomic scope" value="Bacteria"/>
</dbReference>
<feature type="chain" id="PRO_5001854510" evidence="7">
    <location>
        <begin position="21"/>
        <end position="337"/>
    </location>
</feature>
<evidence type="ECO:0000256" key="6">
    <source>
        <dbReference type="RuleBase" id="RU003512"/>
    </source>
</evidence>
<dbReference type="GO" id="GO:0046872">
    <property type="term" value="F:metal ion binding"/>
    <property type="evidence" value="ECO:0007669"/>
    <property type="project" value="UniProtKB-KW"/>
</dbReference>
<evidence type="ECO:0000256" key="4">
    <source>
        <dbReference type="ARBA" id="ARBA00022723"/>
    </source>
</evidence>
<sequence>MRLIRAFSFIVLLICSFSCAQNNSRQNDLKKWFESNGKIKILTTTRMIHDLVKEIGGDKVDTLPLIIGELDPHSYQLVKGDDEKIARADLIFFNGLNLEHGPSLKQLLYEKKNAYAIGDYLKETHPEEVLYLGKEVDPHIWMDVSLFAKTIPVITEALSKQDPANKEFYKERSFNLEKELKELHLSVKNILHEVPEEKRYLVTSHDAFNYFARAYLATDEEVKTGSWSKRFQAPEGLAPDSQLSLQDINFIINHLRTYNIEVIFPESNVSQNSLKKIVEAIEAKGGVIRIANCSLYADAMGKEGSRGDSYLKMLRYDAELIASNLFPQKGGILKCNE</sequence>
<dbReference type="PANTHER" id="PTHR42953">
    <property type="entry name" value="HIGH-AFFINITY ZINC UPTAKE SYSTEM PROTEIN ZNUA-RELATED"/>
    <property type="match status" value="1"/>
</dbReference>
<evidence type="ECO:0000256" key="3">
    <source>
        <dbReference type="ARBA" id="ARBA00022448"/>
    </source>
</evidence>
<name>A0A090E252_9BACT</name>
<comment type="caution">
    <text evidence="8">The sequence shown here is derived from an EMBL/GenBank/DDBJ whole genome shotgun (WGS) entry which is preliminary data.</text>
</comment>
<dbReference type="EMBL" id="CCEJ010000009">
    <property type="protein sequence ID" value="CDR34744.1"/>
    <property type="molecule type" value="Genomic_DNA"/>
</dbReference>
<dbReference type="InterPro" id="IPR006129">
    <property type="entry name" value="AdhesinB"/>
</dbReference>
<dbReference type="STRING" id="1437425.CSEC_1937"/>
<dbReference type="PRINTS" id="PR00691">
    <property type="entry name" value="ADHESINB"/>
</dbReference>
<evidence type="ECO:0000256" key="2">
    <source>
        <dbReference type="ARBA" id="ARBA00011028"/>
    </source>
</evidence>
<feature type="signal peptide" evidence="7">
    <location>
        <begin position="1"/>
        <end position="20"/>
    </location>
</feature>
<comment type="similarity">
    <text evidence="2 6">Belongs to the bacterial solute-binding protein 9 family.</text>
</comment>
<gene>
    <name evidence="8" type="ORF">CSEC_1937</name>
</gene>
<dbReference type="GO" id="GO:0030001">
    <property type="term" value="P:metal ion transport"/>
    <property type="evidence" value="ECO:0007669"/>
    <property type="project" value="InterPro"/>
</dbReference>
<reference evidence="8" key="1">
    <citation type="submission" date="2013-12" db="EMBL/GenBank/DDBJ databases">
        <authorList>
            <person name="Linke B."/>
        </authorList>
    </citation>
    <scope>NUCLEOTIDE SEQUENCE [LARGE SCALE GENOMIC DNA]</scope>
    <source>
        <strain evidence="8">CRIB-18</strain>
    </source>
</reference>
<keyword evidence="3 6" id="KW-0813">Transport</keyword>
<evidence type="ECO:0000313" key="9">
    <source>
        <dbReference type="Proteomes" id="UP000031552"/>
    </source>
</evidence>
<dbReference type="OrthoDB" id="9793396at2"/>
<comment type="subcellular location">
    <subcellularLocation>
        <location evidence="1">Cell envelope</location>
    </subcellularLocation>
</comment>
<dbReference type="InterPro" id="IPR050492">
    <property type="entry name" value="Bact_metal-bind_prot9"/>
</dbReference>
<dbReference type="Pfam" id="PF01297">
    <property type="entry name" value="ZnuA"/>
    <property type="match status" value="1"/>
</dbReference>
<dbReference type="Gene3D" id="3.40.50.1980">
    <property type="entry name" value="Nitrogenase molybdenum iron protein domain"/>
    <property type="match status" value="2"/>
</dbReference>
<evidence type="ECO:0000256" key="5">
    <source>
        <dbReference type="ARBA" id="ARBA00022729"/>
    </source>
</evidence>
<accession>A0A090E252</accession>
<dbReference type="Proteomes" id="UP000031552">
    <property type="component" value="Unassembled WGS sequence"/>
</dbReference>
<dbReference type="AlphaFoldDB" id="A0A090E252"/>
<dbReference type="SUPFAM" id="SSF53807">
    <property type="entry name" value="Helical backbone' metal receptor"/>
    <property type="match status" value="1"/>
</dbReference>
<dbReference type="GO" id="GO:0007155">
    <property type="term" value="P:cell adhesion"/>
    <property type="evidence" value="ECO:0007669"/>
    <property type="project" value="InterPro"/>
</dbReference>
<organism evidence="8 9">
    <name type="scientific">Candidatus Criblamydia sequanensis CRIB-18</name>
    <dbReference type="NCBI Taxonomy" id="1437425"/>
    <lineage>
        <taxon>Bacteria</taxon>
        <taxon>Pseudomonadati</taxon>
        <taxon>Chlamydiota</taxon>
        <taxon>Chlamydiia</taxon>
        <taxon>Parachlamydiales</taxon>
        <taxon>Candidatus Criblamydiaceae</taxon>
        <taxon>Candidatus Criblamydia</taxon>
    </lineage>
</organism>
<keyword evidence="5 7" id="KW-0732">Signal</keyword>
<proteinExistence type="inferred from homology"/>
<dbReference type="PRINTS" id="PR00690">
    <property type="entry name" value="ADHESNFAMILY"/>
</dbReference>
<protein>
    <submittedName>
        <fullName evidence="8">ABC-type transporter, substrate-binding protein</fullName>
    </submittedName>
</protein>
<keyword evidence="9" id="KW-1185">Reference proteome</keyword>
<dbReference type="InterPro" id="IPR006127">
    <property type="entry name" value="ZnuA-like"/>
</dbReference>
<dbReference type="RefSeq" id="WP_053331983.1">
    <property type="nucleotide sequence ID" value="NZ_CCEJ010000009.1"/>
</dbReference>
<dbReference type="InterPro" id="IPR006128">
    <property type="entry name" value="Lipoprotein_PsaA-like"/>
</dbReference>
<evidence type="ECO:0000313" key="8">
    <source>
        <dbReference type="EMBL" id="CDR34744.1"/>
    </source>
</evidence>
<evidence type="ECO:0000256" key="7">
    <source>
        <dbReference type="SAM" id="SignalP"/>
    </source>
</evidence>
<reference evidence="8" key="2">
    <citation type="submission" date="2014-09" db="EMBL/GenBank/DDBJ databases">
        <title>Criblamydia sequanensis harbors a mega-plasmid encoding arsenite resistance.</title>
        <authorList>
            <person name="Bertelli C."/>
            <person name="Goesmann A."/>
            <person name="Greub G."/>
        </authorList>
    </citation>
    <scope>NUCLEOTIDE SEQUENCE [LARGE SCALE GENOMIC DNA]</scope>
    <source>
        <strain evidence="8">CRIB-18</strain>
    </source>
</reference>